<feature type="region of interest" description="Disordered" evidence="1">
    <location>
        <begin position="45"/>
        <end position="138"/>
    </location>
</feature>
<feature type="compositionally biased region" description="Polar residues" evidence="1">
    <location>
        <begin position="88"/>
        <end position="98"/>
    </location>
</feature>
<dbReference type="RefSeq" id="XP_025349477.1">
    <property type="nucleotide sequence ID" value="XM_025489277.1"/>
</dbReference>
<dbReference type="AlphaFoldDB" id="A0A316UAS8"/>
<protein>
    <submittedName>
        <fullName evidence="2">Uncharacterized protein</fullName>
    </submittedName>
</protein>
<sequence>MGAVPVRSFLSPTWGTASIRTHAVAPFPHRRELASVRLPSQTLFETADEPRQAMSSHLRDSSEAWTQSISSSDLYHHEQYRYHHHNTTSRAEASTQPGWPSKGNEVKAEAPRRSPPTPLKLPQSAEPADEANLSRQLDEVVDLLSQQPRSDGGPRRPMNAFLVSAQVQA</sequence>
<organism evidence="2 3">
    <name type="scientific">Pseudomicrostroma glucosiphilum</name>
    <dbReference type="NCBI Taxonomy" id="1684307"/>
    <lineage>
        <taxon>Eukaryota</taxon>
        <taxon>Fungi</taxon>
        <taxon>Dikarya</taxon>
        <taxon>Basidiomycota</taxon>
        <taxon>Ustilaginomycotina</taxon>
        <taxon>Exobasidiomycetes</taxon>
        <taxon>Microstromatales</taxon>
        <taxon>Microstromatales incertae sedis</taxon>
        <taxon>Pseudomicrostroma</taxon>
    </lineage>
</organism>
<dbReference type="EMBL" id="KZ819323">
    <property type="protein sequence ID" value="PWN22317.1"/>
    <property type="molecule type" value="Genomic_DNA"/>
</dbReference>
<dbReference type="Proteomes" id="UP000245942">
    <property type="component" value="Unassembled WGS sequence"/>
</dbReference>
<keyword evidence="3" id="KW-1185">Reference proteome</keyword>
<gene>
    <name evidence="2" type="ORF">BCV69DRAFT_140659</name>
</gene>
<feature type="compositionally biased region" description="Polar residues" evidence="1">
    <location>
        <begin position="63"/>
        <end position="73"/>
    </location>
</feature>
<accession>A0A316UAS8</accession>
<dbReference type="GeneID" id="37011011"/>
<reference evidence="2 3" key="1">
    <citation type="journal article" date="2018" name="Mol. Biol. Evol.">
        <title>Broad Genomic Sampling Reveals a Smut Pathogenic Ancestry of the Fungal Clade Ustilaginomycotina.</title>
        <authorList>
            <person name="Kijpornyongpan T."/>
            <person name="Mondo S.J."/>
            <person name="Barry K."/>
            <person name="Sandor L."/>
            <person name="Lee J."/>
            <person name="Lipzen A."/>
            <person name="Pangilinan J."/>
            <person name="LaButti K."/>
            <person name="Hainaut M."/>
            <person name="Henrissat B."/>
            <person name="Grigoriev I.V."/>
            <person name="Spatafora J.W."/>
            <person name="Aime M.C."/>
        </authorList>
    </citation>
    <scope>NUCLEOTIDE SEQUENCE [LARGE SCALE GENOMIC DNA]</scope>
    <source>
        <strain evidence="2 3">MCA 4718</strain>
    </source>
</reference>
<name>A0A316UAS8_9BASI</name>
<proteinExistence type="predicted"/>
<evidence type="ECO:0000313" key="3">
    <source>
        <dbReference type="Proteomes" id="UP000245942"/>
    </source>
</evidence>
<evidence type="ECO:0000313" key="2">
    <source>
        <dbReference type="EMBL" id="PWN22317.1"/>
    </source>
</evidence>
<evidence type="ECO:0000256" key="1">
    <source>
        <dbReference type="SAM" id="MobiDB-lite"/>
    </source>
</evidence>